<sequence length="349" mass="38154">MTTASRQPFGTTHHGQPVELLTLDNGTLSCQIITFGAALRALWVPDRTGRPVDVVLGYETLKEYQDQDGYLGAVVGRFANRIAGGRFSLNGREYTLAVNNGPNHLHGGLQGFSYKVWTVEELTGSRAVLSLSSPDGEEGYPGSLEVRVTYQLDRSTLSIHYQACSDQDTPCNLTNHSYFNLDGQGSGPVLNQEIRLYAGSYTPADQTSIPFGSIQPVEGTPMDLRSPTPIGAHIEDPFQQLEWGSGYDHNYVVDGPFGLLRPAAWARSAASGIALQVDTTLPGLQFYTANFLEAGRRGKEGAVYAPRHAFCLETQFFPDSPNQPAFPSAILRAGEHYDHITRFCFSTED</sequence>
<feature type="binding site" evidence="10">
    <location>
        <position position="248"/>
    </location>
    <ligand>
        <name>beta-D-galactose</name>
        <dbReference type="ChEBI" id="CHEBI:27667"/>
    </ligand>
</feature>
<dbReference type="GO" id="GO:0030246">
    <property type="term" value="F:carbohydrate binding"/>
    <property type="evidence" value="ECO:0007669"/>
    <property type="project" value="InterPro"/>
</dbReference>
<dbReference type="InterPro" id="IPR011013">
    <property type="entry name" value="Gal_mutarotase_sf_dom"/>
</dbReference>
<feature type="binding site" evidence="11">
    <location>
        <begin position="80"/>
        <end position="81"/>
    </location>
    <ligand>
        <name>beta-D-galactose</name>
        <dbReference type="ChEBI" id="CHEBI:27667"/>
    </ligand>
</feature>
<evidence type="ECO:0000256" key="9">
    <source>
        <dbReference type="PIRSR" id="PIRSR005096-1"/>
    </source>
</evidence>
<dbReference type="InterPro" id="IPR008183">
    <property type="entry name" value="Aldose_1/G6P_1-epimerase"/>
</dbReference>
<dbReference type="GO" id="GO:0006006">
    <property type="term" value="P:glucose metabolic process"/>
    <property type="evidence" value="ECO:0007669"/>
    <property type="project" value="TreeGrafter"/>
</dbReference>
<accession>A0A8J6J847</accession>
<feature type="active site" description="Proton acceptor" evidence="9">
    <location>
        <position position="313"/>
    </location>
</feature>
<proteinExistence type="inferred from homology"/>
<evidence type="ECO:0000256" key="3">
    <source>
        <dbReference type="ARBA" id="ARBA00006206"/>
    </source>
</evidence>
<dbReference type="UniPathway" id="UPA00242"/>
<dbReference type="CDD" id="cd09019">
    <property type="entry name" value="galactose_mutarotase_like"/>
    <property type="match status" value="1"/>
</dbReference>
<dbReference type="GO" id="GO:0004034">
    <property type="term" value="F:aldose 1-epimerase activity"/>
    <property type="evidence" value="ECO:0007669"/>
    <property type="project" value="UniProtKB-EC"/>
</dbReference>
<dbReference type="InterPro" id="IPR047215">
    <property type="entry name" value="Galactose_mutarotase-like"/>
</dbReference>
<comment type="pathway">
    <text evidence="2 8">Carbohydrate metabolism; hexose metabolism.</text>
</comment>
<name>A0A8J6J847_9FIRM</name>
<comment type="catalytic activity">
    <reaction evidence="1 8">
        <text>alpha-D-glucose = beta-D-glucose</text>
        <dbReference type="Rhea" id="RHEA:10264"/>
        <dbReference type="ChEBI" id="CHEBI:15903"/>
        <dbReference type="ChEBI" id="CHEBI:17925"/>
        <dbReference type="EC" id="5.1.3.3"/>
    </reaction>
</comment>
<feature type="active site" description="Proton donor" evidence="9">
    <location>
        <position position="176"/>
    </location>
</feature>
<dbReference type="NCBIfam" id="NF008277">
    <property type="entry name" value="PRK11055.1"/>
    <property type="match status" value="1"/>
</dbReference>
<evidence type="ECO:0000256" key="4">
    <source>
        <dbReference type="ARBA" id="ARBA00013185"/>
    </source>
</evidence>
<dbReference type="GO" id="GO:0033499">
    <property type="term" value="P:galactose catabolic process via UDP-galactose, Leloir pathway"/>
    <property type="evidence" value="ECO:0007669"/>
    <property type="project" value="TreeGrafter"/>
</dbReference>
<evidence type="ECO:0000256" key="6">
    <source>
        <dbReference type="ARBA" id="ARBA00023235"/>
    </source>
</evidence>
<gene>
    <name evidence="12" type="ORF">H8S11_02345</name>
</gene>
<evidence type="ECO:0000256" key="8">
    <source>
        <dbReference type="PIRNR" id="PIRNR005096"/>
    </source>
</evidence>
<dbReference type="PIRSF" id="PIRSF005096">
    <property type="entry name" value="GALM"/>
    <property type="match status" value="1"/>
</dbReference>
<evidence type="ECO:0000313" key="12">
    <source>
        <dbReference type="EMBL" id="MBC5721663.1"/>
    </source>
</evidence>
<evidence type="ECO:0000313" key="13">
    <source>
        <dbReference type="Proteomes" id="UP000628736"/>
    </source>
</evidence>
<dbReference type="SUPFAM" id="SSF74650">
    <property type="entry name" value="Galactose mutarotase-like"/>
    <property type="match status" value="1"/>
</dbReference>
<dbReference type="InterPro" id="IPR015443">
    <property type="entry name" value="Aldose_1-epimerase"/>
</dbReference>
<dbReference type="Gene3D" id="2.70.98.10">
    <property type="match status" value="1"/>
</dbReference>
<dbReference type="InterPro" id="IPR018052">
    <property type="entry name" value="Ald1_epimerase_CS"/>
</dbReference>
<dbReference type="Proteomes" id="UP000628736">
    <property type="component" value="Unassembled WGS sequence"/>
</dbReference>
<reference evidence="12" key="1">
    <citation type="submission" date="2020-08" db="EMBL/GenBank/DDBJ databases">
        <title>Genome public.</title>
        <authorList>
            <person name="Liu C."/>
            <person name="Sun Q."/>
        </authorList>
    </citation>
    <scope>NUCLEOTIDE SEQUENCE</scope>
    <source>
        <strain evidence="12">NSJ-23</strain>
    </source>
</reference>
<dbReference type="RefSeq" id="WP_186852043.1">
    <property type="nucleotide sequence ID" value="NZ_JACOPO010000001.1"/>
</dbReference>
<organism evidence="12 13">
    <name type="scientific">Flintibacter hominis</name>
    <dbReference type="NCBI Taxonomy" id="2763048"/>
    <lineage>
        <taxon>Bacteria</taxon>
        <taxon>Bacillati</taxon>
        <taxon>Bacillota</taxon>
        <taxon>Clostridia</taxon>
        <taxon>Eubacteriales</taxon>
        <taxon>Flintibacter</taxon>
    </lineage>
</organism>
<keyword evidence="6 8" id="KW-0413">Isomerase</keyword>
<evidence type="ECO:0000256" key="7">
    <source>
        <dbReference type="ARBA" id="ARBA00023277"/>
    </source>
</evidence>
<dbReference type="AlphaFoldDB" id="A0A8J6J847"/>
<dbReference type="PANTHER" id="PTHR10091:SF0">
    <property type="entry name" value="GALACTOSE MUTAROTASE"/>
    <property type="match status" value="1"/>
</dbReference>
<dbReference type="EMBL" id="JACOPO010000001">
    <property type="protein sequence ID" value="MBC5721663.1"/>
    <property type="molecule type" value="Genomic_DNA"/>
</dbReference>
<dbReference type="Pfam" id="PF01263">
    <property type="entry name" value="Aldose_epim"/>
    <property type="match status" value="1"/>
</dbReference>
<dbReference type="PANTHER" id="PTHR10091">
    <property type="entry name" value="ALDOSE-1-EPIMERASE"/>
    <property type="match status" value="1"/>
</dbReference>
<evidence type="ECO:0000256" key="2">
    <source>
        <dbReference type="ARBA" id="ARBA00005028"/>
    </source>
</evidence>
<feature type="binding site" evidence="11">
    <location>
        <begin position="176"/>
        <end position="178"/>
    </location>
    <ligand>
        <name>beta-D-galactose</name>
        <dbReference type="ChEBI" id="CHEBI:27667"/>
    </ligand>
</feature>
<dbReference type="EC" id="5.1.3.3" evidence="4 8"/>
<protein>
    <recommendedName>
        <fullName evidence="5 8">Aldose 1-epimerase</fullName>
        <ecNumber evidence="4 8">5.1.3.3</ecNumber>
    </recommendedName>
</protein>
<keyword evidence="7 8" id="KW-0119">Carbohydrate metabolism</keyword>
<evidence type="ECO:0000256" key="11">
    <source>
        <dbReference type="PIRSR" id="PIRSR005096-3"/>
    </source>
</evidence>
<dbReference type="InterPro" id="IPR014718">
    <property type="entry name" value="GH-type_carb-bd"/>
</dbReference>
<evidence type="ECO:0000256" key="10">
    <source>
        <dbReference type="PIRSR" id="PIRSR005096-2"/>
    </source>
</evidence>
<dbReference type="PROSITE" id="PS00545">
    <property type="entry name" value="ALDOSE_1_EPIMERASE"/>
    <property type="match status" value="1"/>
</dbReference>
<evidence type="ECO:0000256" key="1">
    <source>
        <dbReference type="ARBA" id="ARBA00001614"/>
    </source>
</evidence>
<comment type="similarity">
    <text evidence="3 8">Belongs to the aldose epimerase family.</text>
</comment>
<evidence type="ECO:0000256" key="5">
    <source>
        <dbReference type="ARBA" id="ARBA00014165"/>
    </source>
</evidence>
<comment type="caution">
    <text evidence="12">The sequence shown here is derived from an EMBL/GenBank/DDBJ whole genome shotgun (WGS) entry which is preliminary data.</text>
</comment>
<keyword evidence="13" id="KW-1185">Reference proteome</keyword>